<comment type="subcellular location">
    <subcellularLocation>
        <location evidence="2">Membrane</location>
        <topology evidence="2">Multi-pass membrane protein</topology>
    </subcellularLocation>
</comment>
<evidence type="ECO:0000256" key="10">
    <source>
        <dbReference type="ARBA" id="ARBA00023049"/>
    </source>
</evidence>
<dbReference type="HOGENOM" id="CLU_025778_1_2_11"/>
<evidence type="ECO:0000256" key="7">
    <source>
        <dbReference type="ARBA" id="ARBA00022801"/>
    </source>
</evidence>
<evidence type="ECO:0000256" key="11">
    <source>
        <dbReference type="ARBA" id="ARBA00023136"/>
    </source>
</evidence>
<reference evidence="16 17" key="1">
    <citation type="submission" date="2015-04" db="EMBL/GenBank/DDBJ databases">
        <title>Complete Genome Sequence of Brevibacterium flavum ATCC 15168.</title>
        <authorList>
            <person name="Ahn J."/>
            <person name="Park G."/>
            <person name="Jeon W."/>
            <person name="Jang Y."/>
            <person name="Jang M."/>
            <person name="Lee H."/>
            <person name="Lee H."/>
        </authorList>
    </citation>
    <scope>NUCLEOTIDE SEQUENCE [LARGE SCALE GENOMIC DNA]</scope>
    <source>
        <strain evidence="16 17">ATCC 15168</strain>
    </source>
</reference>
<evidence type="ECO:0000256" key="9">
    <source>
        <dbReference type="ARBA" id="ARBA00022989"/>
    </source>
</evidence>
<keyword evidence="9 14" id="KW-1133">Transmembrane helix</keyword>
<dbReference type="Pfam" id="PF02163">
    <property type="entry name" value="Peptidase_M50"/>
    <property type="match status" value="1"/>
</dbReference>
<dbReference type="Proteomes" id="UP000034037">
    <property type="component" value="Chromosome"/>
</dbReference>
<dbReference type="GO" id="GO:0016020">
    <property type="term" value="C:membrane"/>
    <property type="evidence" value="ECO:0007669"/>
    <property type="project" value="UniProtKB-SubCell"/>
</dbReference>
<evidence type="ECO:0000256" key="1">
    <source>
        <dbReference type="ARBA" id="ARBA00001947"/>
    </source>
</evidence>
<dbReference type="CDD" id="cd23081">
    <property type="entry name" value="cpPDZ_EcRseP-like"/>
    <property type="match status" value="1"/>
</dbReference>
<dbReference type="InterPro" id="IPR041489">
    <property type="entry name" value="PDZ_6"/>
</dbReference>
<name>A0A0F6Z5K7_9CORY</name>
<proteinExistence type="inferred from homology"/>
<evidence type="ECO:0000256" key="5">
    <source>
        <dbReference type="ARBA" id="ARBA00022670"/>
    </source>
</evidence>
<dbReference type="AlphaFoldDB" id="A0A0F6Z5K7"/>
<evidence type="ECO:0000256" key="4">
    <source>
        <dbReference type="ARBA" id="ARBA00019897"/>
    </source>
</evidence>
<evidence type="ECO:0000256" key="3">
    <source>
        <dbReference type="ARBA" id="ARBA00007931"/>
    </source>
</evidence>
<keyword evidence="5" id="KW-0645">Protease</keyword>
<dbReference type="InterPro" id="IPR004387">
    <property type="entry name" value="Pept_M50_Zn"/>
</dbReference>
<comment type="similarity">
    <text evidence="3">Belongs to the peptidase M50B family.</text>
</comment>
<evidence type="ECO:0000259" key="15">
    <source>
        <dbReference type="SMART" id="SM00228"/>
    </source>
</evidence>
<sequence>MAAYLLGVVLFFLGIAVTIALHEWGHFITARIFGMKVRRFFIGFGPTVFAKRRGETVYGLKAIPVGGFCDIAGMTAQDELDPADLPRAMYLKPWWQRIIVLSGGVIMNLIVGFLVLYGVAVSSGIPNPDVDTTATVDTVQCVPETQISATELSSCVGSGPAGDAGIEHGDKILAVNGQEMANFTAIRDAILELPGETATLTIEREGTLFDVDLQVASVTRLASDGSEITVGAVGMSSLPPTDVYKKYGPIEGVGATARFTGDMISATWDGLKAFPAKIPGVVASIFGAERDVESPMSVVGASRIGGEFVERSMWDMFMMMLASLNFFLALFNLVPLPPLDGGHIAVVIYEKIRDFFRKLRGKPAGGPADYTKLMPVTVAVAALLMTVGGLVIVADVVNPVRLFG</sequence>
<feature type="domain" description="PDZ" evidence="15">
    <location>
        <begin position="115"/>
        <end position="206"/>
    </location>
</feature>
<dbReference type="Pfam" id="PF17820">
    <property type="entry name" value="PDZ_6"/>
    <property type="match status" value="1"/>
</dbReference>
<evidence type="ECO:0000256" key="6">
    <source>
        <dbReference type="ARBA" id="ARBA00022692"/>
    </source>
</evidence>
<keyword evidence="6 14" id="KW-0812">Transmembrane</keyword>
<dbReference type="EMBL" id="CP011309">
    <property type="protein sequence ID" value="AKF27752.1"/>
    <property type="molecule type" value="Genomic_DNA"/>
</dbReference>
<dbReference type="RefSeq" id="WP_003861729.1">
    <property type="nucleotide sequence ID" value="NZ_CP011309.1"/>
</dbReference>
<evidence type="ECO:0000256" key="8">
    <source>
        <dbReference type="ARBA" id="ARBA00022833"/>
    </source>
</evidence>
<dbReference type="SMART" id="SM00228">
    <property type="entry name" value="PDZ"/>
    <property type="match status" value="1"/>
</dbReference>
<keyword evidence="11 14" id="KW-0472">Membrane</keyword>
<evidence type="ECO:0000256" key="2">
    <source>
        <dbReference type="ARBA" id="ARBA00004141"/>
    </source>
</evidence>
<evidence type="ECO:0000256" key="14">
    <source>
        <dbReference type="SAM" id="Phobius"/>
    </source>
</evidence>
<dbReference type="PANTHER" id="PTHR42837">
    <property type="entry name" value="REGULATOR OF SIGMA-E PROTEASE RSEP"/>
    <property type="match status" value="1"/>
</dbReference>
<accession>A0A0F6Z5K7</accession>
<dbReference type="Gene3D" id="2.30.42.10">
    <property type="match status" value="1"/>
</dbReference>
<dbReference type="SUPFAM" id="SSF50156">
    <property type="entry name" value="PDZ domain-like"/>
    <property type="match status" value="1"/>
</dbReference>
<dbReference type="PANTHER" id="PTHR42837:SF2">
    <property type="entry name" value="MEMBRANE METALLOPROTEASE ARASP2, CHLOROPLASTIC-RELATED"/>
    <property type="match status" value="1"/>
</dbReference>
<keyword evidence="7" id="KW-0378">Hydrolase</keyword>
<dbReference type="InterPro" id="IPR008915">
    <property type="entry name" value="Peptidase_M50"/>
</dbReference>
<evidence type="ECO:0000313" key="17">
    <source>
        <dbReference type="Proteomes" id="UP000034037"/>
    </source>
</evidence>
<feature type="transmembrane region" description="Helical" evidence="14">
    <location>
        <begin position="94"/>
        <end position="117"/>
    </location>
</feature>
<dbReference type="InterPro" id="IPR001478">
    <property type="entry name" value="PDZ"/>
</dbReference>
<dbReference type="CDD" id="cd06163">
    <property type="entry name" value="S2P-M50_PDZ_RseP-like"/>
    <property type="match status" value="1"/>
</dbReference>
<keyword evidence="10" id="KW-0482">Metalloprotease</keyword>
<dbReference type="InterPro" id="IPR036034">
    <property type="entry name" value="PDZ_sf"/>
</dbReference>
<dbReference type="PATRIC" id="fig|92706.3.peg.1964"/>
<dbReference type="GO" id="GO:0004222">
    <property type="term" value="F:metalloendopeptidase activity"/>
    <property type="evidence" value="ECO:0007669"/>
    <property type="project" value="InterPro"/>
</dbReference>
<evidence type="ECO:0000256" key="13">
    <source>
        <dbReference type="ARBA" id="ARBA00033476"/>
    </source>
</evidence>
<feature type="transmembrane region" description="Helical" evidence="14">
    <location>
        <begin position="373"/>
        <end position="397"/>
    </location>
</feature>
<evidence type="ECO:0000256" key="12">
    <source>
        <dbReference type="ARBA" id="ARBA00032214"/>
    </source>
</evidence>
<protein>
    <recommendedName>
        <fullName evidence="4">Zinc metalloprotease Rip1</fullName>
    </recommendedName>
    <alternativeName>
        <fullName evidence="12">S2P endopeptidase</fullName>
    </alternativeName>
    <alternativeName>
        <fullName evidence="13">Site-2-type intramembrane protease</fullName>
    </alternativeName>
</protein>
<dbReference type="GO" id="GO:0006508">
    <property type="term" value="P:proteolysis"/>
    <property type="evidence" value="ECO:0007669"/>
    <property type="project" value="UniProtKB-KW"/>
</dbReference>
<comment type="cofactor">
    <cofactor evidence="1">
        <name>Zn(2+)</name>
        <dbReference type="ChEBI" id="CHEBI:29105"/>
    </cofactor>
</comment>
<keyword evidence="17" id="KW-1185">Reference proteome</keyword>
<organism evidence="16 17">
    <name type="scientific">[Brevibacterium] flavum</name>
    <dbReference type="NCBI Taxonomy" id="92706"/>
    <lineage>
        <taxon>Bacteria</taxon>
        <taxon>Bacillati</taxon>
        <taxon>Actinomycetota</taxon>
        <taxon>Actinomycetes</taxon>
        <taxon>Mycobacteriales</taxon>
        <taxon>Corynebacteriaceae</taxon>
        <taxon>Corynebacterium</taxon>
    </lineage>
</organism>
<evidence type="ECO:0000313" key="16">
    <source>
        <dbReference type="EMBL" id="AKF27752.1"/>
    </source>
</evidence>
<keyword evidence="8" id="KW-0862">Zinc</keyword>
<gene>
    <name evidence="16" type="ORF">YH66_09420</name>
</gene>